<feature type="domain" description="Radical SAM core" evidence="6">
    <location>
        <begin position="152"/>
        <end position="389"/>
    </location>
</feature>
<dbReference type="GO" id="GO:0003824">
    <property type="term" value="F:catalytic activity"/>
    <property type="evidence" value="ECO:0007669"/>
    <property type="project" value="InterPro"/>
</dbReference>
<evidence type="ECO:0000256" key="3">
    <source>
        <dbReference type="ARBA" id="ARBA00022723"/>
    </source>
</evidence>
<dbReference type="PROSITE" id="PS51918">
    <property type="entry name" value="RADICAL_SAM"/>
    <property type="match status" value="1"/>
</dbReference>
<sequence length="453" mass="51575">MTTLVQLNQSEPRSTQLQPRYHVTVLSNFARGYDKYARDYSKARIPESRFTDKFHLLELDQLQIGIEKNNRLLKKLNLPDNQLLVLETFVDPDQLQVTEQTGLGHYIQSEAIRLHRVYLVDPDLTLHEISLEEAMARSLSILQRNLSDFSELTPRSVSLLPVAIGCQAKCSFCFSKSSASTDQEKGTLSPEYINSILETAKARGAQRAVITGGGEPTLYPRAKLLELIRLAANWFPEKVVLISNGYLLTEMSTTERLAFLEELQAAGLTTLAISHHHYDPEVNRRIMNLEIDIAKISKCLTSQPDRFPSLSMRLICVLQKVGIESQSAIRNYLDWAASLKIREVCFKELYVSTSVESVYFSRPANEWSEAHQVPLQLLLDYFQQEQWVRIGKLPWGAPIYTGMIKDVPMKVAAYTEPSLLWELNHGLCRSWNIMADGRCLTSLEDRRSEIQIV</sequence>
<keyword evidence="3" id="KW-0479">Metal-binding</keyword>
<dbReference type="GO" id="GO:0046872">
    <property type="term" value="F:metal ion binding"/>
    <property type="evidence" value="ECO:0007669"/>
    <property type="project" value="UniProtKB-KW"/>
</dbReference>
<keyword evidence="5" id="KW-0411">Iron-sulfur</keyword>
<dbReference type="GO" id="GO:0051536">
    <property type="term" value="F:iron-sulfur cluster binding"/>
    <property type="evidence" value="ECO:0007669"/>
    <property type="project" value="UniProtKB-KW"/>
</dbReference>
<gene>
    <name evidence="7" type="ORF">Pan153_46320</name>
</gene>
<evidence type="ECO:0000313" key="8">
    <source>
        <dbReference type="Proteomes" id="UP000320839"/>
    </source>
</evidence>
<dbReference type="InterPro" id="IPR013785">
    <property type="entry name" value="Aldolase_TIM"/>
</dbReference>
<keyword evidence="4" id="KW-0408">Iron</keyword>
<dbReference type="Proteomes" id="UP000320839">
    <property type="component" value="Chromosome"/>
</dbReference>
<dbReference type="PANTHER" id="PTHR11228:SF7">
    <property type="entry name" value="PQQA PEPTIDE CYCLASE"/>
    <property type="match status" value="1"/>
</dbReference>
<comment type="cofactor">
    <cofactor evidence="1">
        <name>[4Fe-4S] cluster</name>
        <dbReference type="ChEBI" id="CHEBI:49883"/>
    </cofactor>
</comment>
<dbReference type="SFLD" id="SFLDG01067">
    <property type="entry name" value="SPASM/twitch_domain_containing"/>
    <property type="match status" value="1"/>
</dbReference>
<evidence type="ECO:0000313" key="7">
    <source>
        <dbReference type="EMBL" id="QDV19963.1"/>
    </source>
</evidence>
<reference evidence="7 8" key="1">
    <citation type="submission" date="2019-02" db="EMBL/GenBank/DDBJ databases">
        <title>Deep-cultivation of Planctomycetes and their phenomic and genomic characterization uncovers novel biology.</title>
        <authorList>
            <person name="Wiegand S."/>
            <person name="Jogler M."/>
            <person name="Boedeker C."/>
            <person name="Pinto D."/>
            <person name="Vollmers J."/>
            <person name="Rivas-Marin E."/>
            <person name="Kohn T."/>
            <person name="Peeters S.H."/>
            <person name="Heuer A."/>
            <person name="Rast P."/>
            <person name="Oberbeckmann S."/>
            <person name="Bunk B."/>
            <person name="Jeske O."/>
            <person name="Meyerdierks A."/>
            <person name="Storesund J.E."/>
            <person name="Kallscheuer N."/>
            <person name="Luecker S."/>
            <person name="Lage O.M."/>
            <person name="Pohl T."/>
            <person name="Merkel B.J."/>
            <person name="Hornburger P."/>
            <person name="Mueller R.-W."/>
            <person name="Bruemmer F."/>
            <person name="Labrenz M."/>
            <person name="Spormann A.M."/>
            <person name="Op den Camp H."/>
            <person name="Overmann J."/>
            <person name="Amann R."/>
            <person name="Jetten M.S.M."/>
            <person name="Mascher T."/>
            <person name="Medema M.H."/>
            <person name="Devos D.P."/>
            <person name="Kaster A.-K."/>
            <person name="Ovreas L."/>
            <person name="Rohde M."/>
            <person name="Galperin M.Y."/>
            <person name="Jogler C."/>
        </authorList>
    </citation>
    <scope>NUCLEOTIDE SEQUENCE [LARGE SCALE GENOMIC DNA]</scope>
    <source>
        <strain evidence="7 8">Pan153</strain>
    </source>
</reference>
<dbReference type="AlphaFoldDB" id="A0A518FUF6"/>
<evidence type="ECO:0000259" key="6">
    <source>
        <dbReference type="PROSITE" id="PS51918"/>
    </source>
</evidence>
<dbReference type="Gene3D" id="3.20.20.70">
    <property type="entry name" value="Aldolase class I"/>
    <property type="match status" value="1"/>
</dbReference>
<evidence type="ECO:0000256" key="2">
    <source>
        <dbReference type="ARBA" id="ARBA00022691"/>
    </source>
</evidence>
<evidence type="ECO:0000256" key="5">
    <source>
        <dbReference type="ARBA" id="ARBA00023014"/>
    </source>
</evidence>
<dbReference type="OrthoDB" id="5378099at2"/>
<dbReference type="PANTHER" id="PTHR11228">
    <property type="entry name" value="RADICAL SAM DOMAIN PROTEIN"/>
    <property type="match status" value="1"/>
</dbReference>
<name>A0A518FUF6_9PLAN</name>
<keyword evidence="2" id="KW-0949">S-adenosyl-L-methionine</keyword>
<dbReference type="SUPFAM" id="SSF102114">
    <property type="entry name" value="Radical SAM enzymes"/>
    <property type="match status" value="1"/>
</dbReference>
<evidence type="ECO:0000256" key="1">
    <source>
        <dbReference type="ARBA" id="ARBA00001966"/>
    </source>
</evidence>
<proteinExistence type="predicted"/>
<dbReference type="CDD" id="cd01335">
    <property type="entry name" value="Radical_SAM"/>
    <property type="match status" value="1"/>
</dbReference>
<dbReference type="RefSeq" id="WP_145457906.1">
    <property type="nucleotide sequence ID" value="NZ_CP036317.1"/>
</dbReference>
<dbReference type="EMBL" id="CP036317">
    <property type="protein sequence ID" value="QDV19963.1"/>
    <property type="molecule type" value="Genomic_DNA"/>
</dbReference>
<accession>A0A518FUF6</accession>
<dbReference type="InterPro" id="IPR050377">
    <property type="entry name" value="Radical_SAM_PqqE_MftC-like"/>
</dbReference>
<dbReference type="InterPro" id="IPR007197">
    <property type="entry name" value="rSAM"/>
</dbReference>
<dbReference type="InterPro" id="IPR058240">
    <property type="entry name" value="rSAM_sf"/>
</dbReference>
<protein>
    <submittedName>
        <fullName evidence="7">Molybdenum cofactor biosynthesis protein A</fullName>
    </submittedName>
</protein>
<dbReference type="Pfam" id="PF04055">
    <property type="entry name" value="Radical_SAM"/>
    <property type="match status" value="1"/>
</dbReference>
<organism evidence="7 8">
    <name type="scientific">Gimesia panareensis</name>
    <dbReference type="NCBI Taxonomy" id="2527978"/>
    <lineage>
        <taxon>Bacteria</taxon>
        <taxon>Pseudomonadati</taxon>
        <taxon>Planctomycetota</taxon>
        <taxon>Planctomycetia</taxon>
        <taxon>Planctomycetales</taxon>
        <taxon>Planctomycetaceae</taxon>
        <taxon>Gimesia</taxon>
    </lineage>
</organism>
<evidence type="ECO:0000256" key="4">
    <source>
        <dbReference type="ARBA" id="ARBA00023004"/>
    </source>
</evidence>
<dbReference type="SFLD" id="SFLDS00029">
    <property type="entry name" value="Radical_SAM"/>
    <property type="match status" value="1"/>
</dbReference>